<gene>
    <name evidence="11" type="primary">folA</name>
    <name evidence="11" type="ORF">PEL8287_02808</name>
</gene>
<keyword evidence="6 8" id="KW-0560">Oxidoreductase</keyword>
<dbReference type="GO" id="GO:0004146">
    <property type="term" value="F:dihydrofolate reductase activity"/>
    <property type="evidence" value="ECO:0007669"/>
    <property type="project" value="UniProtKB-EC"/>
</dbReference>
<dbReference type="UniPathway" id="UPA00077">
    <property type="reaction ID" value="UER00158"/>
</dbReference>
<keyword evidence="12" id="KW-1185">Reference proteome</keyword>
<evidence type="ECO:0000256" key="5">
    <source>
        <dbReference type="ARBA" id="ARBA00022857"/>
    </source>
</evidence>
<dbReference type="PROSITE" id="PS00075">
    <property type="entry name" value="DHFR_1"/>
    <property type="match status" value="1"/>
</dbReference>
<dbReference type="PROSITE" id="PS51330">
    <property type="entry name" value="DHFR_2"/>
    <property type="match status" value="1"/>
</dbReference>
<dbReference type="SUPFAM" id="SSF53597">
    <property type="entry name" value="Dihydrofolate reductase-like"/>
    <property type="match status" value="1"/>
</dbReference>
<dbReference type="EMBL" id="FWFL01000007">
    <property type="protein sequence ID" value="SLN52842.1"/>
    <property type="molecule type" value="Genomic_DNA"/>
</dbReference>
<dbReference type="GO" id="GO:0006730">
    <property type="term" value="P:one-carbon metabolic process"/>
    <property type="evidence" value="ECO:0007669"/>
    <property type="project" value="UniProtKB-KW"/>
</dbReference>
<dbReference type="EC" id="1.5.1.3" evidence="3 8"/>
<dbReference type="InterPro" id="IPR024072">
    <property type="entry name" value="DHFR-like_dom_sf"/>
</dbReference>
<evidence type="ECO:0000259" key="10">
    <source>
        <dbReference type="PROSITE" id="PS51330"/>
    </source>
</evidence>
<comment type="similarity">
    <text evidence="2 8 9">Belongs to the dihydrofolate reductase family.</text>
</comment>
<dbReference type="GO" id="GO:0046655">
    <property type="term" value="P:folic acid metabolic process"/>
    <property type="evidence" value="ECO:0007669"/>
    <property type="project" value="TreeGrafter"/>
</dbReference>
<dbReference type="Proteomes" id="UP000193827">
    <property type="component" value="Unassembled WGS sequence"/>
</dbReference>
<evidence type="ECO:0000256" key="3">
    <source>
        <dbReference type="ARBA" id="ARBA00012856"/>
    </source>
</evidence>
<reference evidence="11 12" key="1">
    <citation type="submission" date="2017-03" db="EMBL/GenBank/DDBJ databases">
        <authorList>
            <person name="Afonso C.L."/>
            <person name="Miller P.J."/>
            <person name="Scott M.A."/>
            <person name="Spackman E."/>
            <person name="Goraichik I."/>
            <person name="Dimitrov K.M."/>
            <person name="Suarez D.L."/>
            <person name="Swayne D.E."/>
        </authorList>
    </citation>
    <scope>NUCLEOTIDE SEQUENCE [LARGE SCALE GENOMIC DNA]</scope>
    <source>
        <strain evidence="11 12">CECT 8287</strain>
    </source>
</reference>
<dbReference type="CDD" id="cd00209">
    <property type="entry name" value="DHFR"/>
    <property type="match status" value="1"/>
</dbReference>
<sequence length="161" mass="18087">MLTLVVARARNGAIGKDNDIPWHSPEDLKMFQRETTSGAIIMGRLTWDSLPVRPLKNRMNIVVSRNPDLAEHVCTSVAQAVQMGYDAGYQRLYGIGGQSIYRDMLPIADRLLITEVDLEVEAADAFFPEFDEGEWVEISRRELSAGPPRCVLRELVRGEIT</sequence>
<evidence type="ECO:0000256" key="6">
    <source>
        <dbReference type="ARBA" id="ARBA00023002"/>
    </source>
</evidence>
<dbReference type="PRINTS" id="PR00070">
    <property type="entry name" value="DHFR"/>
</dbReference>
<dbReference type="InterPro" id="IPR012259">
    <property type="entry name" value="DHFR"/>
</dbReference>
<dbReference type="GO" id="GO:0046654">
    <property type="term" value="P:tetrahydrofolate biosynthetic process"/>
    <property type="evidence" value="ECO:0007669"/>
    <property type="project" value="UniProtKB-UniPathway"/>
</dbReference>
<evidence type="ECO:0000256" key="7">
    <source>
        <dbReference type="ARBA" id="ARBA00025067"/>
    </source>
</evidence>
<evidence type="ECO:0000256" key="1">
    <source>
        <dbReference type="ARBA" id="ARBA00004903"/>
    </source>
</evidence>
<dbReference type="PIRSF" id="PIRSF000194">
    <property type="entry name" value="DHFR"/>
    <property type="match status" value="1"/>
</dbReference>
<evidence type="ECO:0000256" key="4">
    <source>
        <dbReference type="ARBA" id="ARBA00022563"/>
    </source>
</evidence>
<keyword evidence="5 8" id="KW-0521">NADP</keyword>
<evidence type="ECO:0000256" key="8">
    <source>
        <dbReference type="PIRNR" id="PIRNR000194"/>
    </source>
</evidence>
<dbReference type="PANTHER" id="PTHR48069">
    <property type="entry name" value="DIHYDROFOLATE REDUCTASE"/>
    <property type="match status" value="1"/>
</dbReference>
<evidence type="ECO:0000256" key="2">
    <source>
        <dbReference type="ARBA" id="ARBA00009539"/>
    </source>
</evidence>
<organism evidence="11 12">
    <name type="scientific">Roseovarius litorisediminis</name>
    <dbReference type="NCBI Taxonomy" id="1312363"/>
    <lineage>
        <taxon>Bacteria</taxon>
        <taxon>Pseudomonadati</taxon>
        <taxon>Pseudomonadota</taxon>
        <taxon>Alphaproteobacteria</taxon>
        <taxon>Rhodobacterales</taxon>
        <taxon>Roseobacteraceae</taxon>
        <taxon>Roseovarius</taxon>
    </lineage>
</organism>
<comment type="function">
    <text evidence="7 8">Key enzyme in folate metabolism. Catalyzes an essential reaction for de novo glycine and purine synthesis, and for DNA precursor synthesis.</text>
</comment>
<dbReference type="InterPro" id="IPR001796">
    <property type="entry name" value="DHFR_dom"/>
</dbReference>
<comment type="catalytic activity">
    <reaction evidence="8">
        <text>(6S)-5,6,7,8-tetrahydrofolate + NADP(+) = 7,8-dihydrofolate + NADPH + H(+)</text>
        <dbReference type="Rhea" id="RHEA:15009"/>
        <dbReference type="ChEBI" id="CHEBI:15378"/>
        <dbReference type="ChEBI" id="CHEBI:57451"/>
        <dbReference type="ChEBI" id="CHEBI:57453"/>
        <dbReference type="ChEBI" id="CHEBI:57783"/>
        <dbReference type="ChEBI" id="CHEBI:58349"/>
        <dbReference type="EC" id="1.5.1.3"/>
    </reaction>
</comment>
<accession>A0A1Y5T0Z7</accession>
<dbReference type="PANTHER" id="PTHR48069:SF3">
    <property type="entry name" value="DIHYDROFOLATE REDUCTASE"/>
    <property type="match status" value="1"/>
</dbReference>
<evidence type="ECO:0000313" key="12">
    <source>
        <dbReference type="Proteomes" id="UP000193827"/>
    </source>
</evidence>
<dbReference type="GO" id="GO:0046452">
    <property type="term" value="P:dihydrofolate metabolic process"/>
    <property type="evidence" value="ECO:0007669"/>
    <property type="project" value="TreeGrafter"/>
</dbReference>
<proteinExistence type="inferred from homology"/>
<dbReference type="AlphaFoldDB" id="A0A1Y5T0Z7"/>
<comment type="pathway">
    <text evidence="1 8">Cofactor biosynthesis; tetrahydrofolate biosynthesis; 5,6,7,8-tetrahydrofolate from 7,8-dihydrofolate: step 1/1.</text>
</comment>
<dbReference type="Pfam" id="PF00186">
    <property type="entry name" value="DHFR_1"/>
    <property type="match status" value="1"/>
</dbReference>
<name>A0A1Y5T0Z7_9RHOB</name>
<evidence type="ECO:0000256" key="9">
    <source>
        <dbReference type="RuleBase" id="RU004474"/>
    </source>
</evidence>
<dbReference type="RefSeq" id="WP_085893035.1">
    <property type="nucleotide sequence ID" value="NZ_FWFL01000007.1"/>
</dbReference>
<keyword evidence="4 8" id="KW-0554">One-carbon metabolism</keyword>
<protein>
    <recommendedName>
        <fullName evidence="3 8">Dihydrofolate reductase</fullName>
        <ecNumber evidence="3 8">1.5.1.3</ecNumber>
    </recommendedName>
</protein>
<dbReference type="GO" id="GO:0050661">
    <property type="term" value="F:NADP binding"/>
    <property type="evidence" value="ECO:0007669"/>
    <property type="project" value="InterPro"/>
</dbReference>
<dbReference type="OrthoDB" id="9804315at2"/>
<feature type="domain" description="DHFR" evidence="10">
    <location>
        <begin position="1"/>
        <end position="157"/>
    </location>
</feature>
<dbReference type="Gene3D" id="3.40.430.10">
    <property type="entry name" value="Dihydrofolate Reductase, subunit A"/>
    <property type="match status" value="1"/>
</dbReference>
<dbReference type="InterPro" id="IPR017925">
    <property type="entry name" value="DHFR_CS"/>
</dbReference>
<evidence type="ECO:0000313" key="11">
    <source>
        <dbReference type="EMBL" id="SLN52842.1"/>
    </source>
</evidence>